<sequence length="266" mass="30393">MKQPLVKTKDGDFELLFQVTEEELEVATSLRDFHSHFEANPRGLRLESEDKSENEKGFRWGATRPRRRMSLPSSTVAPQTPTPPPALLVRSSNYEERSPSPLLNFCADVGCERSRRLTGKACEEKLQSGCEIESAKTNPKPGNRPSIVLKIHRPLGKVQNRLDISYRQGPVKFNPTRLSVTSPETKECSRRRGGRELDKSYEGVGRSGLLDLNKSPEDTNPNLMDSMAIQPFCNKCYNRLQTAQARQKRRQLIRMKRMFNNKLHLR</sequence>
<name>A0AAV8T6Q1_9ROSI</name>
<dbReference type="Proteomes" id="UP001159364">
    <property type="component" value="Linkage Group LG06"/>
</dbReference>
<feature type="region of interest" description="Disordered" evidence="1">
    <location>
        <begin position="44"/>
        <end position="93"/>
    </location>
</feature>
<dbReference type="EMBL" id="JAIWQS010000006">
    <property type="protein sequence ID" value="KAJ8762283.1"/>
    <property type="molecule type" value="Genomic_DNA"/>
</dbReference>
<protein>
    <submittedName>
        <fullName evidence="2">Uncharacterized protein</fullName>
    </submittedName>
</protein>
<evidence type="ECO:0000313" key="3">
    <source>
        <dbReference type="Proteomes" id="UP001159364"/>
    </source>
</evidence>
<evidence type="ECO:0000256" key="1">
    <source>
        <dbReference type="SAM" id="MobiDB-lite"/>
    </source>
</evidence>
<accession>A0AAV8T6Q1</accession>
<feature type="compositionally biased region" description="Basic and acidic residues" evidence="1">
    <location>
        <begin position="44"/>
        <end position="58"/>
    </location>
</feature>
<dbReference type="AlphaFoldDB" id="A0AAV8T6Q1"/>
<keyword evidence="3" id="KW-1185">Reference proteome</keyword>
<reference evidence="2 3" key="1">
    <citation type="submission" date="2021-09" db="EMBL/GenBank/DDBJ databases">
        <title>Genomic insights and catalytic innovation underlie evolution of tropane alkaloids biosynthesis.</title>
        <authorList>
            <person name="Wang Y.-J."/>
            <person name="Tian T."/>
            <person name="Huang J.-P."/>
            <person name="Huang S.-X."/>
        </authorList>
    </citation>
    <scope>NUCLEOTIDE SEQUENCE [LARGE SCALE GENOMIC DNA]</scope>
    <source>
        <strain evidence="2">KIB-2018</strain>
        <tissue evidence="2">Leaf</tissue>
    </source>
</reference>
<comment type="caution">
    <text evidence="2">The sequence shown here is derived from an EMBL/GenBank/DDBJ whole genome shotgun (WGS) entry which is preliminary data.</text>
</comment>
<dbReference type="PANTHER" id="PTHR37614">
    <property type="entry name" value="OS02G0121400 PROTEIN"/>
    <property type="match status" value="1"/>
</dbReference>
<evidence type="ECO:0000313" key="2">
    <source>
        <dbReference type="EMBL" id="KAJ8762283.1"/>
    </source>
</evidence>
<dbReference type="PANTHER" id="PTHR37614:SF2">
    <property type="entry name" value="OS02G0121400 PROTEIN"/>
    <property type="match status" value="1"/>
</dbReference>
<organism evidence="2 3">
    <name type="scientific">Erythroxylum novogranatense</name>
    <dbReference type="NCBI Taxonomy" id="1862640"/>
    <lineage>
        <taxon>Eukaryota</taxon>
        <taxon>Viridiplantae</taxon>
        <taxon>Streptophyta</taxon>
        <taxon>Embryophyta</taxon>
        <taxon>Tracheophyta</taxon>
        <taxon>Spermatophyta</taxon>
        <taxon>Magnoliopsida</taxon>
        <taxon>eudicotyledons</taxon>
        <taxon>Gunneridae</taxon>
        <taxon>Pentapetalae</taxon>
        <taxon>rosids</taxon>
        <taxon>fabids</taxon>
        <taxon>Malpighiales</taxon>
        <taxon>Erythroxylaceae</taxon>
        <taxon>Erythroxylum</taxon>
    </lineage>
</organism>
<gene>
    <name evidence="2" type="ORF">K2173_007440</name>
</gene>
<proteinExistence type="predicted"/>